<organism evidence="1">
    <name type="scientific">Ananas comosus var. bracteatus</name>
    <name type="common">red pineapple</name>
    <dbReference type="NCBI Taxonomy" id="296719"/>
    <lineage>
        <taxon>Eukaryota</taxon>
        <taxon>Viridiplantae</taxon>
        <taxon>Streptophyta</taxon>
        <taxon>Embryophyta</taxon>
        <taxon>Tracheophyta</taxon>
        <taxon>Spermatophyta</taxon>
        <taxon>Magnoliopsida</taxon>
        <taxon>Liliopsida</taxon>
        <taxon>Poales</taxon>
        <taxon>Bromeliaceae</taxon>
        <taxon>Bromelioideae</taxon>
        <taxon>Ananas</taxon>
    </lineage>
</organism>
<protein>
    <submittedName>
        <fullName evidence="1">Uncharacterized protein</fullName>
    </submittedName>
</protein>
<dbReference type="EMBL" id="LR862142">
    <property type="protein sequence ID" value="CAD1821878.1"/>
    <property type="molecule type" value="Genomic_DNA"/>
</dbReference>
<evidence type="ECO:0000313" key="1">
    <source>
        <dbReference type="EMBL" id="CAD1821878.1"/>
    </source>
</evidence>
<gene>
    <name evidence="1" type="ORF">CB5_LOCUS5089</name>
</gene>
<sequence>MLEKAKHRKAILLEGQTSGSTTLARKWNINKTLVRCGVLTARQMSYLRINVWTAMCDHLLIRGIHAYRIESRSCLSPSMADHPLRPATDHCLGKLLPHQLANQTRAPPRRIPPFAPTYGILATIFSCCSPPKAGSYALLTRLPLETPLPSDLHVLSMPPAFILSRGRVKKRSKKQI</sequence>
<reference evidence="1" key="1">
    <citation type="submission" date="2020-07" db="EMBL/GenBank/DDBJ databases">
        <authorList>
            <person name="Lin J."/>
        </authorList>
    </citation>
    <scope>NUCLEOTIDE SEQUENCE</scope>
</reference>
<dbReference type="AlphaFoldDB" id="A0A6V7NTW2"/>
<accession>A0A6V7NTW2</accession>
<proteinExistence type="predicted"/>
<name>A0A6V7NTW2_ANACO</name>